<dbReference type="AlphaFoldDB" id="A0A0C2MIJ0"/>
<sequence>MNTLLLPSEKVLDEIPGVSLVVTKRRIIHGTIYLTPIRTLFISMEAEPEKYLINSLRSTKQLQIVEIPHYCLFKISTTTAHLRRTFKVDQKYLLSEFFIFRCINARKLVFGFRNVKTQRVHDFLTHMIKYTPARMPSSESLSRTVKVMQNIRSIFKPKEKSMGRSASIYVKPAESQEPEGMSSFLAKDINQDILIADENSIANFKSVYRNSWTTFGRKTWKDAARLQCSV</sequence>
<keyword evidence="2" id="KW-1185">Reference proteome</keyword>
<name>A0A0C2MIJ0_THEKT</name>
<dbReference type="Proteomes" id="UP000031668">
    <property type="component" value="Unassembled WGS sequence"/>
</dbReference>
<reference evidence="1 2" key="1">
    <citation type="journal article" date="2014" name="Genome Biol. Evol.">
        <title>The genome of the myxosporean Thelohanellus kitauei shows adaptations to nutrient acquisition within its fish host.</title>
        <authorList>
            <person name="Yang Y."/>
            <person name="Xiong J."/>
            <person name="Zhou Z."/>
            <person name="Huo F."/>
            <person name="Miao W."/>
            <person name="Ran C."/>
            <person name="Liu Y."/>
            <person name="Zhang J."/>
            <person name="Feng J."/>
            <person name="Wang M."/>
            <person name="Wang M."/>
            <person name="Wang L."/>
            <person name="Yao B."/>
        </authorList>
    </citation>
    <scope>NUCLEOTIDE SEQUENCE [LARGE SCALE GENOMIC DNA]</scope>
    <source>
        <strain evidence="1">Wuqing</strain>
    </source>
</reference>
<comment type="caution">
    <text evidence="1">The sequence shown here is derived from an EMBL/GenBank/DDBJ whole genome shotgun (WGS) entry which is preliminary data.</text>
</comment>
<gene>
    <name evidence="1" type="ORF">RF11_15568</name>
</gene>
<protein>
    <submittedName>
        <fullName evidence="1">Uncharacterized protein</fullName>
    </submittedName>
</protein>
<accession>A0A0C2MIJ0</accession>
<organism evidence="1 2">
    <name type="scientific">Thelohanellus kitauei</name>
    <name type="common">Myxosporean</name>
    <dbReference type="NCBI Taxonomy" id="669202"/>
    <lineage>
        <taxon>Eukaryota</taxon>
        <taxon>Metazoa</taxon>
        <taxon>Cnidaria</taxon>
        <taxon>Myxozoa</taxon>
        <taxon>Myxosporea</taxon>
        <taxon>Bivalvulida</taxon>
        <taxon>Platysporina</taxon>
        <taxon>Myxobolidae</taxon>
        <taxon>Thelohanellus</taxon>
    </lineage>
</organism>
<proteinExistence type="predicted"/>
<evidence type="ECO:0000313" key="2">
    <source>
        <dbReference type="Proteomes" id="UP000031668"/>
    </source>
</evidence>
<evidence type="ECO:0000313" key="1">
    <source>
        <dbReference type="EMBL" id="KII66911.1"/>
    </source>
</evidence>
<dbReference type="EMBL" id="JWZT01003378">
    <property type="protein sequence ID" value="KII66911.1"/>
    <property type="molecule type" value="Genomic_DNA"/>
</dbReference>